<keyword evidence="4" id="KW-1185">Reference proteome</keyword>
<evidence type="ECO:0000256" key="2">
    <source>
        <dbReference type="SAM" id="MobiDB-lite"/>
    </source>
</evidence>
<evidence type="ECO:0000313" key="4">
    <source>
        <dbReference type="Proteomes" id="UP000717585"/>
    </source>
</evidence>
<organism evidence="3 4">
    <name type="scientific">Carpediemonas membranifera</name>
    <dbReference type="NCBI Taxonomy" id="201153"/>
    <lineage>
        <taxon>Eukaryota</taxon>
        <taxon>Metamonada</taxon>
        <taxon>Carpediemonas-like organisms</taxon>
        <taxon>Carpediemonas</taxon>
    </lineage>
</organism>
<comment type="caution">
    <text evidence="3">The sequence shown here is derived from an EMBL/GenBank/DDBJ whole genome shotgun (WGS) entry which is preliminary data.</text>
</comment>
<gene>
    <name evidence="3" type="ORF">J8273_3248</name>
</gene>
<dbReference type="AlphaFoldDB" id="A0A8J6B4Z2"/>
<name>A0A8J6B4Z2_9EUKA</name>
<reference evidence="3" key="1">
    <citation type="submission" date="2021-05" db="EMBL/GenBank/DDBJ databases">
        <title>A free-living protist that lacks canonical eukaryotic 1 DNA replication and segregation systems.</title>
        <authorList>
            <person name="Salas-Leiva D.E."/>
            <person name="Tromer E.C."/>
            <person name="Curtis B.A."/>
            <person name="Jerlstrom-Hultqvist J."/>
            <person name="Kolisko M."/>
            <person name="Yi Z."/>
            <person name="Salas-Leiva J.S."/>
            <person name="Gallot-Lavallee L."/>
            <person name="Kops G.J.P.L."/>
            <person name="Archibald J.M."/>
            <person name="Simpson A.G.B."/>
            <person name="Roger A.J."/>
        </authorList>
    </citation>
    <scope>NUCLEOTIDE SEQUENCE</scope>
    <source>
        <strain evidence="3">BICM</strain>
    </source>
</reference>
<feature type="region of interest" description="Disordered" evidence="2">
    <location>
        <begin position="345"/>
        <end position="365"/>
    </location>
</feature>
<proteinExistence type="predicted"/>
<dbReference type="EMBL" id="JAHDYR010000025">
    <property type="protein sequence ID" value="KAG9393119.1"/>
    <property type="molecule type" value="Genomic_DNA"/>
</dbReference>
<evidence type="ECO:0000313" key="3">
    <source>
        <dbReference type="EMBL" id="KAG9393119.1"/>
    </source>
</evidence>
<protein>
    <submittedName>
        <fullName evidence="3">Protein TolA</fullName>
    </submittedName>
</protein>
<feature type="coiled-coil region" evidence="1">
    <location>
        <begin position="246"/>
        <end position="280"/>
    </location>
</feature>
<accession>A0A8J6B4Z2</accession>
<dbReference type="Proteomes" id="UP000717585">
    <property type="component" value="Unassembled WGS sequence"/>
</dbReference>
<evidence type="ECO:0000256" key="1">
    <source>
        <dbReference type="SAM" id="Coils"/>
    </source>
</evidence>
<sequence>MKTDEALRELRSEKALASVLFAHEIFNELARFDPISATELELFLLDVPSPNEHWACRRFVVRTINAFLVSRQPLFLPDDLFGELVRDCCIEHLADETPFDEDDDTITWSSISPIQRLNTVHLLLGFAAPFILTEYAERGDPPDESDLQAGTNPLAESGEWRLFFFFDHHCRVFREGPAQAPPKGSVAAAWPSYGLSESRAGWATLTLGSRGEVEALLEACRGSTDPLDQEFYDAKDALLGHFDYLVQEELGKVKAEQERKAEERRRCIEAEQQALELERSTRQSARIMSRQTRQAARQEEQLRQAGSVRALRARQREERLVEREIELQRAQRQAEINRARLEARERNKALGITPKPKRKPRTPPVMALRERPKRDRKFLFSDDFVDYSD</sequence>
<keyword evidence="1" id="KW-0175">Coiled coil</keyword>